<proteinExistence type="predicted"/>
<dbReference type="Proteomes" id="UP000199181">
    <property type="component" value="Unassembled WGS sequence"/>
</dbReference>
<keyword evidence="2" id="KW-1185">Reference proteome</keyword>
<protein>
    <submittedName>
        <fullName evidence="1">Uncharacterized protein</fullName>
    </submittedName>
</protein>
<evidence type="ECO:0000313" key="2">
    <source>
        <dbReference type="Proteomes" id="UP000199181"/>
    </source>
</evidence>
<name>A0A1H9YPL2_9BACT</name>
<organism evidence="1 2">
    <name type="scientific">Stigmatella erecta</name>
    <dbReference type="NCBI Taxonomy" id="83460"/>
    <lineage>
        <taxon>Bacteria</taxon>
        <taxon>Pseudomonadati</taxon>
        <taxon>Myxococcota</taxon>
        <taxon>Myxococcia</taxon>
        <taxon>Myxococcales</taxon>
        <taxon>Cystobacterineae</taxon>
        <taxon>Archangiaceae</taxon>
        <taxon>Stigmatella</taxon>
    </lineage>
</organism>
<dbReference type="EMBL" id="FOIJ01000001">
    <property type="protein sequence ID" value="SES70988.1"/>
    <property type="molecule type" value="Genomic_DNA"/>
</dbReference>
<accession>A0A1H9YPL2</accession>
<sequence length="107" mass="12257">MEDTLKKIIHAVRSCRLLRPMTLEEAKALCLVLTEAMLREHELARKGAPPFRLRLYAVKPHLAKASLLLHIRFLVGSKKERTDIILGCFDAHVDLMLKPRQRDPPVP</sequence>
<reference evidence="2" key="1">
    <citation type="submission" date="2016-10" db="EMBL/GenBank/DDBJ databases">
        <authorList>
            <person name="Varghese N."/>
            <person name="Submissions S."/>
        </authorList>
    </citation>
    <scope>NUCLEOTIDE SEQUENCE [LARGE SCALE GENOMIC DNA]</scope>
    <source>
        <strain evidence="2">DSM 16858</strain>
    </source>
</reference>
<dbReference type="AlphaFoldDB" id="A0A1H9YPL2"/>
<gene>
    <name evidence="1" type="ORF">SAMN05443639_1016</name>
</gene>
<evidence type="ECO:0000313" key="1">
    <source>
        <dbReference type="EMBL" id="SES70988.1"/>
    </source>
</evidence>